<dbReference type="InterPro" id="IPR009317">
    <property type="entry name" value="ChaB"/>
</dbReference>
<dbReference type="Pfam" id="PF06150">
    <property type="entry name" value="ChaB"/>
    <property type="match status" value="1"/>
</dbReference>
<reference evidence="3" key="1">
    <citation type="journal article" date="2014" name="Int. J. Syst. Evol. Microbiol.">
        <title>Complete genome sequence of Corynebacterium casei LMG S-19264T (=DSM 44701T), isolated from a smear-ripened cheese.</title>
        <authorList>
            <consortium name="US DOE Joint Genome Institute (JGI-PGF)"/>
            <person name="Walter F."/>
            <person name="Albersmeier A."/>
            <person name="Kalinowski J."/>
            <person name="Ruckert C."/>
        </authorList>
    </citation>
    <scope>NUCLEOTIDE SEQUENCE</scope>
    <source>
        <strain evidence="3">CGMCC 1.15478</strain>
    </source>
</reference>
<reference evidence="3" key="2">
    <citation type="submission" date="2020-09" db="EMBL/GenBank/DDBJ databases">
        <authorList>
            <person name="Sun Q."/>
            <person name="Zhou Y."/>
        </authorList>
    </citation>
    <scope>NUCLEOTIDE SEQUENCE</scope>
    <source>
        <strain evidence="3">CGMCC 1.15478</strain>
    </source>
</reference>
<feature type="region of interest" description="Disordered" evidence="1">
    <location>
        <begin position="1"/>
        <end position="27"/>
    </location>
</feature>
<feature type="compositionally biased region" description="Basic and acidic residues" evidence="1">
    <location>
        <begin position="62"/>
        <end position="81"/>
    </location>
</feature>
<sequence>MPKTKKTGAAKKDELPETLQRSEAKAQRTFSKAYDSAMSEYGSEARAHQVAYAALKHTFQKVGDHWEPKEEKGPSDERAENSNDPDAQTRGGVDANATKDELLKIARKLDITGRSTMRKGELVDAIEAANKRETQRSRRDNKK</sequence>
<dbReference type="Proteomes" id="UP000641514">
    <property type="component" value="Unassembled WGS sequence"/>
</dbReference>
<proteinExistence type="predicted"/>
<dbReference type="EMBL" id="BMJH01000001">
    <property type="protein sequence ID" value="GGC55468.1"/>
    <property type="molecule type" value="Genomic_DNA"/>
</dbReference>
<feature type="region of interest" description="Disordered" evidence="1">
    <location>
        <begin position="62"/>
        <end position="143"/>
    </location>
</feature>
<dbReference type="GO" id="GO:0006353">
    <property type="term" value="P:DNA-templated transcription termination"/>
    <property type="evidence" value="ECO:0007669"/>
    <property type="project" value="InterPro"/>
</dbReference>
<dbReference type="InterPro" id="IPR037205">
    <property type="entry name" value="ChaB_sf"/>
</dbReference>
<evidence type="ECO:0000256" key="1">
    <source>
        <dbReference type="SAM" id="MobiDB-lite"/>
    </source>
</evidence>
<dbReference type="AlphaFoldDB" id="A0A916U0G7"/>
<feature type="compositionally biased region" description="Basic and acidic residues" evidence="1">
    <location>
        <begin position="10"/>
        <end position="26"/>
    </location>
</feature>
<organism evidence="3 4">
    <name type="scientific">Hoyosella rhizosphaerae</name>
    <dbReference type="NCBI Taxonomy" id="1755582"/>
    <lineage>
        <taxon>Bacteria</taxon>
        <taxon>Bacillati</taxon>
        <taxon>Actinomycetota</taxon>
        <taxon>Actinomycetes</taxon>
        <taxon>Mycobacteriales</taxon>
        <taxon>Hoyosellaceae</taxon>
        <taxon>Hoyosella</taxon>
    </lineage>
</organism>
<dbReference type="Gene3D" id="1.10.1740.70">
    <property type="entry name" value="ChaB"/>
    <property type="match status" value="1"/>
</dbReference>
<keyword evidence="4" id="KW-1185">Reference proteome</keyword>
<feature type="compositionally biased region" description="Basic and acidic residues" evidence="1">
    <location>
        <begin position="129"/>
        <end position="143"/>
    </location>
</feature>
<dbReference type="SUPFAM" id="SSF140376">
    <property type="entry name" value="ChaB-like"/>
    <property type="match status" value="1"/>
</dbReference>
<dbReference type="Pfam" id="PF07498">
    <property type="entry name" value="Rho_N"/>
    <property type="match status" value="1"/>
</dbReference>
<dbReference type="InterPro" id="IPR011112">
    <property type="entry name" value="Rho-like_N"/>
</dbReference>
<gene>
    <name evidence="3" type="ORF">GCM10011410_04830</name>
</gene>
<dbReference type="SMART" id="SM00959">
    <property type="entry name" value="Rho_N"/>
    <property type="match status" value="1"/>
</dbReference>
<feature type="domain" description="Rho termination factor-like N-terminal" evidence="2">
    <location>
        <begin position="95"/>
        <end position="133"/>
    </location>
</feature>
<name>A0A916U0G7_9ACTN</name>
<evidence type="ECO:0000259" key="2">
    <source>
        <dbReference type="SMART" id="SM00959"/>
    </source>
</evidence>
<evidence type="ECO:0000313" key="3">
    <source>
        <dbReference type="EMBL" id="GGC55468.1"/>
    </source>
</evidence>
<accession>A0A916U0G7</accession>
<dbReference type="RefSeq" id="WP_188670297.1">
    <property type="nucleotide sequence ID" value="NZ_BMJH01000001.1"/>
</dbReference>
<comment type="caution">
    <text evidence="3">The sequence shown here is derived from an EMBL/GenBank/DDBJ whole genome shotgun (WGS) entry which is preliminary data.</text>
</comment>
<protein>
    <recommendedName>
        <fullName evidence="2">Rho termination factor-like N-terminal domain-containing protein</fullName>
    </recommendedName>
</protein>
<evidence type="ECO:0000313" key="4">
    <source>
        <dbReference type="Proteomes" id="UP000641514"/>
    </source>
</evidence>
<feature type="compositionally biased region" description="Basic and acidic residues" evidence="1">
    <location>
        <begin position="97"/>
        <end position="111"/>
    </location>
</feature>